<dbReference type="InterPro" id="IPR005709">
    <property type="entry name" value="Ribosomal_uS4_bac-type"/>
</dbReference>
<evidence type="ECO:0000256" key="2">
    <source>
        <dbReference type="ARBA" id="ARBA00022730"/>
    </source>
</evidence>
<dbReference type="InterPro" id="IPR036986">
    <property type="entry name" value="S4_RNA-bd_sf"/>
</dbReference>
<gene>
    <name evidence="7 10" type="primary">rpsD</name>
    <name evidence="10" type="ORF">Poly30_39380</name>
</gene>
<dbReference type="Pfam" id="PF00163">
    <property type="entry name" value="Ribosomal_S4"/>
    <property type="match status" value="1"/>
</dbReference>
<reference evidence="10 11" key="1">
    <citation type="submission" date="2019-02" db="EMBL/GenBank/DDBJ databases">
        <title>Deep-cultivation of Planctomycetes and their phenomic and genomic characterization uncovers novel biology.</title>
        <authorList>
            <person name="Wiegand S."/>
            <person name="Jogler M."/>
            <person name="Boedeker C."/>
            <person name="Pinto D."/>
            <person name="Vollmers J."/>
            <person name="Rivas-Marin E."/>
            <person name="Kohn T."/>
            <person name="Peeters S.H."/>
            <person name="Heuer A."/>
            <person name="Rast P."/>
            <person name="Oberbeckmann S."/>
            <person name="Bunk B."/>
            <person name="Jeske O."/>
            <person name="Meyerdierks A."/>
            <person name="Storesund J.E."/>
            <person name="Kallscheuer N."/>
            <person name="Luecker S."/>
            <person name="Lage O.M."/>
            <person name="Pohl T."/>
            <person name="Merkel B.J."/>
            <person name="Hornburger P."/>
            <person name="Mueller R.-W."/>
            <person name="Bruemmer F."/>
            <person name="Labrenz M."/>
            <person name="Spormann A.M."/>
            <person name="Op den Camp H."/>
            <person name="Overmann J."/>
            <person name="Amann R."/>
            <person name="Jetten M.S.M."/>
            <person name="Mascher T."/>
            <person name="Medema M.H."/>
            <person name="Devos D.P."/>
            <person name="Kaster A.-K."/>
            <person name="Ovreas L."/>
            <person name="Rohde M."/>
            <person name="Galperin M.Y."/>
            <person name="Jogler C."/>
        </authorList>
    </citation>
    <scope>NUCLEOTIDE SEQUENCE [LARGE SCALE GENOMIC DNA]</scope>
    <source>
        <strain evidence="10 11">Poly30</strain>
    </source>
</reference>
<protein>
    <recommendedName>
        <fullName evidence="6 7">Small ribosomal subunit protein uS4</fullName>
    </recommendedName>
</protein>
<dbReference type="PROSITE" id="PS50889">
    <property type="entry name" value="S4"/>
    <property type="match status" value="1"/>
</dbReference>
<feature type="domain" description="RNA-binding S4" evidence="8">
    <location>
        <begin position="99"/>
        <end position="163"/>
    </location>
</feature>
<dbReference type="Gene3D" id="1.10.1050.10">
    <property type="entry name" value="Ribosomal Protein S4 Delta 41, Chain A, domain 1"/>
    <property type="match status" value="1"/>
</dbReference>
<comment type="function">
    <text evidence="7">One of the primary rRNA binding proteins, it binds directly to 16S rRNA where it nucleates assembly of the body of the 30S subunit.</text>
</comment>
<comment type="function">
    <text evidence="7">With S5 and S12 plays an important role in translational accuracy.</text>
</comment>
<dbReference type="GO" id="GO:0042274">
    <property type="term" value="P:ribosomal small subunit biogenesis"/>
    <property type="evidence" value="ECO:0007669"/>
    <property type="project" value="TreeGrafter"/>
</dbReference>
<comment type="similarity">
    <text evidence="1 7">Belongs to the universal ribosomal protein uS4 family.</text>
</comment>
<keyword evidence="2 7" id="KW-0699">rRNA-binding</keyword>
<dbReference type="RefSeq" id="WP_145200975.1">
    <property type="nucleotide sequence ID" value="NZ_CP036434.1"/>
</dbReference>
<organism evidence="10 11">
    <name type="scientific">Saltatorellus ferox</name>
    <dbReference type="NCBI Taxonomy" id="2528018"/>
    <lineage>
        <taxon>Bacteria</taxon>
        <taxon>Pseudomonadati</taxon>
        <taxon>Planctomycetota</taxon>
        <taxon>Planctomycetia</taxon>
        <taxon>Planctomycetia incertae sedis</taxon>
        <taxon>Saltatorellus</taxon>
    </lineage>
</organism>
<dbReference type="GO" id="GO:0019843">
    <property type="term" value="F:rRNA binding"/>
    <property type="evidence" value="ECO:0007669"/>
    <property type="project" value="UniProtKB-UniRule"/>
</dbReference>
<dbReference type="FunFam" id="1.10.1050.10:FF:000001">
    <property type="entry name" value="30S ribosomal protein S4"/>
    <property type="match status" value="1"/>
</dbReference>
<dbReference type="HAMAP" id="MF_01306_B">
    <property type="entry name" value="Ribosomal_uS4_B"/>
    <property type="match status" value="1"/>
</dbReference>
<evidence type="ECO:0000313" key="11">
    <source>
        <dbReference type="Proteomes" id="UP000320390"/>
    </source>
</evidence>
<dbReference type="FunFam" id="3.10.290.10:FF:000001">
    <property type="entry name" value="30S ribosomal protein S4"/>
    <property type="match status" value="1"/>
</dbReference>
<dbReference type="AlphaFoldDB" id="A0A518EWB8"/>
<proteinExistence type="inferred from homology"/>
<evidence type="ECO:0000313" key="10">
    <source>
        <dbReference type="EMBL" id="QDV08395.1"/>
    </source>
</evidence>
<dbReference type="InterPro" id="IPR001912">
    <property type="entry name" value="Ribosomal_uS4_N"/>
</dbReference>
<dbReference type="NCBIfam" id="NF003717">
    <property type="entry name" value="PRK05327.1"/>
    <property type="match status" value="1"/>
</dbReference>
<dbReference type="Pfam" id="PF01479">
    <property type="entry name" value="S4"/>
    <property type="match status" value="1"/>
</dbReference>
<name>A0A518EWB8_9BACT</name>
<dbReference type="CDD" id="cd00165">
    <property type="entry name" value="S4"/>
    <property type="match status" value="1"/>
</dbReference>
<evidence type="ECO:0000256" key="6">
    <source>
        <dbReference type="ARBA" id="ARBA00035254"/>
    </source>
</evidence>
<dbReference type="NCBIfam" id="TIGR01017">
    <property type="entry name" value="rpsD_bact"/>
    <property type="match status" value="1"/>
</dbReference>
<keyword evidence="4 7" id="KW-0689">Ribosomal protein</keyword>
<dbReference type="PANTHER" id="PTHR11831:SF4">
    <property type="entry name" value="SMALL RIBOSOMAL SUBUNIT PROTEIN US4M"/>
    <property type="match status" value="1"/>
</dbReference>
<comment type="subunit">
    <text evidence="7">Part of the 30S ribosomal subunit. Contacts protein S5. The interaction surface between S4 and S5 is involved in control of translational fidelity.</text>
</comment>
<sequence>MARYTGPKIKQCRREGMNLFFLGQNTSSGKVAVLQRRDYPPGVHAQSRRKVTDYGVRLREKQKLKRVFGVLERQFKRYFAEAERMKGNTGENLLTLLSRRLDNVVLSAGFATTLAQARQMVNHGHYLVNGKRVTIPSFRVRAGDVVQPRTKENTKKIVSGFIDVNKGGFRPEWLSVDDDAMSVTVTTLPKREDFQFPIQEQLIVELCSK</sequence>
<dbReference type="EMBL" id="CP036434">
    <property type="protein sequence ID" value="QDV08395.1"/>
    <property type="molecule type" value="Genomic_DNA"/>
</dbReference>
<feature type="domain" description="Small ribosomal subunit protein uS4 N-terminal" evidence="9">
    <location>
        <begin position="3"/>
        <end position="98"/>
    </location>
</feature>
<evidence type="ECO:0000256" key="7">
    <source>
        <dbReference type="HAMAP-Rule" id="MF_01306"/>
    </source>
</evidence>
<dbReference type="GO" id="GO:0006412">
    <property type="term" value="P:translation"/>
    <property type="evidence" value="ECO:0007669"/>
    <property type="project" value="UniProtKB-UniRule"/>
</dbReference>
<accession>A0A518EWB8</accession>
<dbReference type="Gene3D" id="3.10.290.10">
    <property type="entry name" value="RNA-binding S4 domain"/>
    <property type="match status" value="1"/>
</dbReference>
<keyword evidence="11" id="KW-1185">Reference proteome</keyword>
<dbReference type="InterPro" id="IPR002942">
    <property type="entry name" value="S4_RNA-bd"/>
</dbReference>
<evidence type="ECO:0000256" key="3">
    <source>
        <dbReference type="ARBA" id="ARBA00022884"/>
    </source>
</evidence>
<evidence type="ECO:0000256" key="4">
    <source>
        <dbReference type="ARBA" id="ARBA00022980"/>
    </source>
</evidence>
<evidence type="ECO:0000256" key="5">
    <source>
        <dbReference type="ARBA" id="ARBA00023274"/>
    </source>
</evidence>
<dbReference type="InterPro" id="IPR022801">
    <property type="entry name" value="Ribosomal_uS4"/>
</dbReference>
<evidence type="ECO:0000256" key="1">
    <source>
        <dbReference type="ARBA" id="ARBA00007465"/>
    </source>
</evidence>
<dbReference type="SMART" id="SM00363">
    <property type="entry name" value="S4"/>
    <property type="match status" value="1"/>
</dbReference>
<keyword evidence="5 7" id="KW-0687">Ribonucleoprotein</keyword>
<dbReference type="GO" id="GO:0015935">
    <property type="term" value="C:small ribosomal subunit"/>
    <property type="evidence" value="ECO:0007669"/>
    <property type="project" value="InterPro"/>
</dbReference>
<dbReference type="OrthoDB" id="9803672at2"/>
<dbReference type="Proteomes" id="UP000320390">
    <property type="component" value="Chromosome"/>
</dbReference>
<dbReference type="SMART" id="SM01390">
    <property type="entry name" value="Ribosomal_S4"/>
    <property type="match status" value="1"/>
</dbReference>
<keyword evidence="3 7" id="KW-0694">RNA-binding</keyword>
<dbReference type="GO" id="GO:0003735">
    <property type="term" value="F:structural constituent of ribosome"/>
    <property type="evidence" value="ECO:0007669"/>
    <property type="project" value="InterPro"/>
</dbReference>
<dbReference type="SUPFAM" id="SSF55174">
    <property type="entry name" value="Alpha-L RNA-binding motif"/>
    <property type="match status" value="1"/>
</dbReference>
<evidence type="ECO:0000259" key="8">
    <source>
        <dbReference type="SMART" id="SM00363"/>
    </source>
</evidence>
<dbReference type="PANTHER" id="PTHR11831">
    <property type="entry name" value="30S 40S RIBOSOMAL PROTEIN"/>
    <property type="match status" value="1"/>
</dbReference>
<evidence type="ECO:0000259" key="9">
    <source>
        <dbReference type="SMART" id="SM01390"/>
    </source>
</evidence>